<name>A0ABS1ES20_9CLOT</name>
<dbReference type="InterPro" id="IPR005194">
    <property type="entry name" value="Glyco_hydro_65_C"/>
</dbReference>
<dbReference type="InterPro" id="IPR008928">
    <property type="entry name" value="6-hairpin_glycosidase_sf"/>
</dbReference>
<dbReference type="Proteomes" id="UP000596739">
    <property type="component" value="Unassembled WGS sequence"/>
</dbReference>
<organism evidence="7 8">
    <name type="scientific">Clostridium yunnanense</name>
    <dbReference type="NCBI Taxonomy" id="2800325"/>
    <lineage>
        <taxon>Bacteria</taxon>
        <taxon>Bacillati</taxon>
        <taxon>Bacillota</taxon>
        <taxon>Clostridia</taxon>
        <taxon>Eubacteriales</taxon>
        <taxon>Clostridiaceae</taxon>
        <taxon>Clostridium</taxon>
    </lineage>
</organism>
<comment type="caution">
    <text evidence="7">The sequence shown here is derived from an EMBL/GenBank/DDBJ whole genome shotgun (WGS) entry which is preliminary data.</text>
</comment>
<evidence type="ECO:0000259" key="6">
    <source>
        <dbReference type="Pfam" id="PF03636"/>
    </source>
</evidence>
<dbReference type="RefSeq" id="WP_200270976.1">
    <property type="nucleotide sequence ID" value="NZ_JAENHN010000045.1"/>
</dbReference>
<dbReference type="SUPFAM" id="SSF74650">
    <property type="entry name" value="Galactose mutarotase-like"/>
    <property type="match status" value="1"/>
</dbReference>
<dbReference type="Pfam" id="PF03636">
    <property type="entry name" value="Glyco_hydro_65N"/>
    <property type="match status" value="1"/>
</dbReference>
<dbReference type="Gene3D" id="2.70.98.40">
    <property type="entry name" value="Glycoside hydrolase, family 65, N-terminal domain"/>
    <property type="match status" value="1"/>
</dbReference>
<feature type="domain" description="Glycoside hydrolase family 65 central catalytic" evidence="4">
    <location>
        <begin position="318"/>
        <end position="679"/>
    </location>
</feature>
<sequence>MENEWIISDNSLEEKDLLKNESLFNVSNGYLGVRGNFEEKYPGNYKTIRGTYINAFYEDAPIQYGEKAYAFPETMQKTVNVTDSQDIDIIINGQKFSAFQGTIKDFNRYVDIKKGCYIRELHWVSPLGEELKIKITRMASLKYLELFVINYEIEKVNFDEDIIIQSSINGDVANFTDENDPRVGTDHAKILSIKSITAEKGVMQIVSETANSKNIVAVTTRHQYDTENEITVEKTEKSVHTIFKIGTGSKIINFTKYNVYTDSRRHKNVENSGFEISERLSFISFESLLETQAEYLNKFWGLADIDIEGDEKLHQGLKYNLYQLLQAVGKDEKSNITAKGLSGEGYEGHYFWDTEIYILPFFTLCYPQLAKSLLRYRYNILDAARERALEMGHKKGAAYPWRTIIGKECSSYFPAGTAQYHINGDIAYSYVQYYLATGDFDFVKEFGAEVIFETARIWLEIGHFHKGLFKIDAVTGPDEYTAIVNNNYYTNVMAKYNLKWAVKFYNELKFKDEKIFKSLSDKIGITEEEVENFENAYKNMYLPYNEELEINAQDDTFLSKAVWDFENTPKENYPLLLNYHPLTIYRYQVLKQADTVLAHFLVEDEADVSTIKNSYDYYEKITTHDSSLSCAAYSIMASKVGYPNLAYKYFIETARLDLDDTHGNTKDGIHTANMGGTWMAIVYGFAGLRIKEDYISLSPKLPKAWNELSFGFSYKGNYIKVYMKNDKTEIVSEGNSLIILKLNKTLYEITGDKKIEILN</sequence>
<dbReference type="SUPFAM" id="SSF48208">
    <property type="entry name" value="Six-hairpin glycosidases"/>
    <property type="match status" value="1"/>
</dbReference>
<keyword evidence="8" id="KW-1185">Reference proteome</keyword>
<dbReference type="Gene3D" id="2.60.420.10">
    <property type="entry name" value="Maltose phosphorylase, domain 3"/>
    <property type="match status" value="1"/>
</dbReference>
<dbReference type="PANTHER" id="PTHR11051:SF8">
    <property type="entry name" value="PROTEIN-GLUCOSYLGALACTOSYLHYDROXYLYSINE GLUCOSIDASE"/>
    <property type="match status" value="1"/>
</dbReference>
<keyword evidence="7" id="KW-0378">Hydrolase</keyword>
<dbReference type="Pfam" id="PF03633">
    <property type="entry name" value="Glyco_hydro_65C"/>
    <property type="match status" value="1"/>
</dbReference>
<dbReference type="GO" id="GO:0016787">
    <property type="term" value="F:hydrolase activity"/>
    <property type="evidence" value="ECO:0007669"/>
    <property type="project" value="UniProtKB-KW"/>
</dbReference>
<evidence type="ECO:0000313" key="8">
    <source>
        <dbReference type="Proteomes" id="UP000596739"/>
    </source>
</evidence>
<dbReference type="EMBL" id="JAENHN010000045">
    <property type="protein sequence ID" value="MBK1812103.1"/>
    <property type="molecule type" value="Genomic_DNA"/>
</dbReference>
<dbReference type="InterPro" id="IPR017045">
    <property type="entry name" value="Malt_Pase/Glycosyl_Hdrlase"/>
</dbReference>
<keyword evidence="2" id="KW-0328">Glycosyltransferase</keyword>
<evidence type="ECO:0000313" key="7">
    <source>
        <dbReference type="EMBL" id="MBK1812103.1"/>
    </source>
</evidence>
<evidence type="ECO:0000256" key="2">
    <source>
        <dbReference type="ARBA" id="ARBA00022676"/>
    </source>
</evidence>
<evidence type="ECO:0000259" key="4">
    <source>
        <dbReference type="Pfam" id="PF03632"/>
    </source>
</evidence>
<accession>A0ABS1ES20</accession>
<comment type="similarity">
    <text evidence="1">Belongs to the glycosyl hydrolase 65 family.</text>
</comment>
<dbReference type="InterPro" id="IPR005195">
    <property type="entry name" value="Glyco_hydro_65_M"/>
</dbReference>
<gene>
    <name evidence="7" type="ORF">JHL18_15885</name>
</gene>
<keyword evidence="3" id="KW-0808">Transferase</keyword>
<evidence type="ECO:0000256" key="3">
    <source>
        <dbReference type="ARBA" id="ARBA00022679"/>
    </source>
</evidence>
<dbReference type="InterPro" id="IPR012341">
    <property type="entry name" value="6hp_glycosidase-like_sf"/>
</dbReference>
<dbReference type="InterPro" id="IPR037018">
    <property type="entry name" value="GH65_N"/>
</dbReference>
<protein>
    <submittedName>
        <fullName evidence="7">Glycoside hydrolase family 65 protein</fullName>
    </submittedName>
</protein>
<reference evidence="8" key="1">
    <citation type="submission" date="2021-01" db="EMBL/GenBank/DDBJ databases">
        <title>Genome public.</title>
        <authorList>
            <person name="Liu C."/>
            <person name="Sun Q."/>
        </authorList>
    </citation>
    <scope>NUCLEOTIDE SEQUENCE [LARGE SCALE GENOMIC DNA]</scope>
    <source>
        <strain evidence="8">YIM B02505</strain>
    </source>
</reference>
<dbReference type="PANTHER" id="PTHR11051">
    <property type="entry name" value="GLYCOSYL HYDROLASE-RELATED"/>
    <property type="match status" value="1"/>
</dbReference>
<proteinExistence type="inferred from homology"/>
<evidence type="ECO:0000256" key="1">
    <source>
        <dbReference type="ARBA" id="ARBA00006768"/>
    </source>
</evidence>
<dbReference type="PIRSF" id="PIRSF036289">
    <property type="entry name" value="Glycosyl_hydrolase_malt_phosph"/>
    <property type="match status" value="1"/>
</dbReference>
<feature type="domain" description="Glycoside hydrolase family 65 N-terminal" evidence="6">
    <location>
        <begin position="11"/>
        <end position="264"/>
    </location>
</feature>
<dbReference type="InterPro" id="IPR005196">
    <property type="entry name" value="Glyco_hydro_65_N"/>
</dbReference>
<evidence type="ECO:0000259" key="5">
    <source>
        <dbReference type="Pfam" id="PF03633"/>
    </source>
</evidence>
<dbReference type="Gene3D" id="1.50.10.10">
    <property type="match status" value="1"/>
</dbReference>
<dbReference type="InterPro" id="IPR011013">
    <property type="entry name" value="Gal_mutarotase_sf_dom"/>
</dbReference>
<dbReference type="Pfam" id="PF03632">
    <property type="entry name" value="Glyco_hydro_65m"/>
    <property type="match status" value="1"/>
</dbReference>
<feature type="domain" description="Glycoside hydrolase family 65 C-terminal" evidence="5">
    <location>
        <begin position="688"/>
        <end position="734"/>
    </location>
</feature>